<dbReference type="Pfam" id="PF00198">
    <property type="entry name" value="2-oxoacid_dh"/>
    <property type="match status" value="1"/>
</dbReference>
<dbReference type="Proteomes" id="UP000295418">
    <property type="component" value="Unassembled WGS sequence"/>
</dbReference>
<dbReference type="PROSITE" id="PS00189">
    <property type="entry name" value="LIPOYL"/>
    <property type="match status" value="1"/>
</dbReference>
<name>A0A4R4EIY4_9BACL</name>
<dbReference type="PROSITE" id="PS51826">
    <property type="entry name" value="PSBD"/>
    <property type="match status" value="1"/>
</dbReference>
<dbReference type="Pfam" id="PF02817">
    <property type="entry name" value="E3_binding"/>
    <property type="match status" value="1"/>
</dbReference>
<keyword evidence="5 6" id="KW-0012">Acyltransferase</keyword>
<protein>
    <recommendedName>
        <fullName evidence="6">Dihydrolipoamide acetyltransferase component of pyruvate dehydrogenase complex</fullName>
        <ecNumber evidence="6">2.3.1.-</ecNumber>
    </recommendedName>
</protein>
<dbReference type="InterPro" id="IPR003016">
    <property type="entry name" value="2-oxoA_DH_lipoyl-BS"/>
</dbReference>
<dbReference type="Pfam" id="PF00364">
    <property type="entry name" value="Biotin_lipoyl"/>
    <property type="match status" value="1"/>
</dbReference>
<evidence type="ECO:0000256" key="3">
    <source>
        <dbReference type="ARBA" id="ARBA00022679"/>
    </source>
</evidence>
<evidence type="ECO:0000256" key="6">
    <source>
        <dbReference type="RuleBase" id="RU003423"/>
    </source>
</evidence>
<keyword evidence="3 6" id="KW-0808">Transferase</keyword>
<accession>A0A4R4EIY4</accession>
<dbReference type="InterPro" id="IPR036625">
    <property type="entry name" value="E3-bd_dom_sf"/>
</dbReference>
<dbReference type="GO" id="GO:0031405">
    <property type="term" value="F:lipoic acid binding"/>
    <property type="evidence" value="ECO:0007669"/>
    <property type="project" value="TreeGrafter"/>
</dbReference>
<dbReference type="InterPro" id="IPR000089">
    <property type="entry name" value="Biotin_lipoyl"/>
</dbReference>
<evidence type="ECO:0000313" key="9">
    <source>
        <dbReference type="EMBL" id="TCZ80134.1"/>
    </source>
</evidence>
<keyword evidence="10" id="KW-1185">Reference proteome</keyword>
<dbReference type="PANTHER" id="PTHR43178:SF5">
    <property type="entry name" value="LIPOAMIDE ACYLTRANSFERASE COMPONENT OF BRANCHED-CHAIN ALPHA-KETO ACID DEHYDROGENASE COMPLEX, MITOCHONDRIAL"/>
    <property type="match status" value="1"/>
</dbReference>
<evidence type="ECO:0000259" key="8">
    <source>
        <dbReference type="PROSITE" id="PS51826"/>
    </source>
</evidence>
<reference evidence="9 10" key="1">
    <citation type="submission" date="2019-03" db="EMBL/GenBank/DDBJ databases">
        <authorList>
            <person name="Kim M.K.M."/>
        </authorList>
    </citation>
    <scope>NUCLEOTIDE SEQUENCE [LARGE SCALE GENOMIC DNA]</scope>
    <source>
        <strain evidence="9 10">18JY21-1</strain>
    </source>
</reference>
<dbReference type="RefSeq" id="WP_132416780.1">
    <property type="nucleotide sequence ID" value="NZ_SKFG01000002.1"/>
</dbReference>
<dbReference type="OrthoDB" id="9805770at2"/>
<dbReference type="CDD" id="cd06849">
    <property type="entry name" value="lipoyl_domain"/>
    <property type="match status" value="1"/>
</dbReference>
<sequence length="415" mass="45836">MATEIVMPQLGESVTEGTIMKWLVTPGTAVIKYQPICEIMTDKVSAEVPSSLSGIITKLVATEGQTIPVGKLICYIDEQGMELAPQASTANNTKPKASNVVIPDSKHANQTYSPAVLHLAMEHSIDLARLSGTGKGGRITRKDILNYINNRHEDEHRSDHSSFSKTAASPIVEPLGSTESSQVSTPITYSMSALSTTPVTYSSNLTRTPTSAWMKIEVDITDLLKHCERASQAFERKQQLKLTYLPFILHAVVTSLKQYPAINSIWREDRIIPLQSVHVAFDVLASDKLYTPVIRNIDRLNLFGIAQSIYDLGQKAAKGTLSDTDQSEGTFSIVQSGQFGLIESQPSIPYPQLAALSIEQVTKRPVIINDMFAARSLVNLCLSYDDRVLDRMTCGRFMQQIKYELEHNSTLISLY</sequence>
<dbReference type="Gene3D" id="3.30.559.10">
    <property type="entry name" value="Chloramphenicol acetyltransferase-like domain"/>
    <property type="match status" value="1"/>
</dbReference>
<dbReference type="PANTHER" id="PTHR43178">
    <property type="entry name" value="DIHYDROLIPOAMIDE ACETYLTRANSFERASE COMPONENT OF PYRUVATE DEHYDROGENASE COMPLEX"/>
    <property type="match status" value="1"/>
</dbReference>
<feature type="domain" description="Lipoyl-binding" evidence="7">
    <location>
        <begin position="2"/>
        <end position="77"/>
    </location>
</feature>
<gene>
    <name evidence="9" type="ORF">E0485_04590</name>
</gene>
<dbReference type="InterPro" id="IPR011053">
    <property type="entry name" value="Single_hybrid_motif"/>
</dbReference>
<dbReference type="Gene3D" id="4.10.320.10">
    <property type="entry name" value="E3-binding domain"/>
    <property type="match status" value="1"/>
</dbReference>
<dbReference type="InterPro" id="IPR023213">
    <property type="entry name" value="CAT-like_dom_sf"/>
</dbReference>
<dbReference type="EMBL" id="SKFG01000002">
    <property type="protein sequence ID" value="TCZ80134.1"/>
    <property type="molecule type" value="Genomic_DNA"/>
</dbReference>
<dbReference type="InterPro" id="IPR001078">
    <property type="entry name" value="2-oxoacid_DH_actylTfrase"/>
</dbReference>
<dbReference type="GO" id="GO:0016407">
    <property type="term" value="F:acetyltransferase activity"/>
    <property type="evidence" value="ECO:0007669"/>
    <property type="project" value="TreeGrafter"/>
</dbReference>
<dbReference type="SUPFAM" id="SSF51230">
    <property type="entry name" value="Single hybrid motif"/>
    <property type="match status" value="1"/>
</dbReference>
<keyword evidence="4 6" id="KW-0450">Lipoyl</keyword>
<dbReference type="SUPFAM" id="SSF52777">
    <property type="entry name" value="CoA-dependent acyltransferases"/>
    <property type="match status" value="1"/>
</dbReference>
<evidence type="ECO:0000313" key="10">
    <source>
        <dbReference type="Proteomes" id="UP000295418"/>
    </source>
</evidence>
<evidence type="ECO:0000256" key="1">
    <source>
        <dbReference type="ARBA" id="ARBA00001938"/>
    </source>
</evidence>
<evidence type="ECO:0000256" key="4">
    <source>
        <dbReference type="ARBA" id="ARBA00022823"/>
    </source>
</evidence>
<feature type="domain" description="Peripheral subunit-binding (PSBD)" evidence="8">
    <location>
        <begin position="111"/>
        <end position="148"/>
    </location>
</feature>
<organism evidence="9 10">
    <name type="scientific">Paenibacillus albiflavus</name>
    <dbReference type="NCBI Taxonomy" id="2545760"/>
    <lineage>
        <taxon>Bacteria</taxon>
        <taxon>Bacillati</taxon>
        <taxon>Bacillota</taxon>
        <taxon>Bacilli</taxon>
        <taxon>Bacillales</taxon>
        <taxon>Paenibacillaceae</taxon>
        <taxon>Paenibacillus</taxon>
    </lineage>
</organism>
<dbReference type="Gene3D" id="2.40.50.100">
    <property type="match status" value="1"/>
</dbReference>
<dbReference type="InterPro" id="IPR050743">
    <property type="entry name" value="2-oxoacid_DH_E2_comp"/>
</dbReference>
<comment type="caution">
    <text evidence="9">The sequence shown here is derived from an EMBL/GenBank/DDBJ whole genome shotgun (WGS) entry which is preliminary data.</text>
</comment>
<comment type="similarity">
    <text evidence="2 6">Belongs to the 2-oxoacid dehydrogenase family.</text>
</comment>
<dbReference type="PROSITE" id="PS50968">
    <property type="entry name" value="BIOTINYL_LIPOYL"/>
    <property type="match status" value="1"/>
</dbReference>
<evidence type="ECO:0000256" key="2">
    <source>
        <dbReference type="ARBA" id="ARBA00007317"/>
    </source>
</evidence>
<dbReference type="AlphaFoldDB" id="A0A4R4EIY4"/>
<comment type="cofactor">
    <cofactor evidence="1 6">
        <name>(R)-lipoate</name>
        <dbReference type="ChEBI" id="CHEBI:83088"/>
    </cofactor>
</comment>
<dbReference type="GO" id="GO:0005737">
    <property type="term" value="C:cytoplasm"/>
    <property type="evidence" value="ECO:0007669"/>
    <property type="project" value="TreeGrafter"/>
</dbReference>
<evidence type="ECO:0000259" key="7">
    <source>
        <dbReference type="PROSITE" id="PS50968"/>
    </source>
</evidence>
<dbReference type="SUPFAM" id="SSF47005">
    <property type="entry name" value="Peripheral subunit-binding domain of 2-oxo acid dehydrogenase complex"/>
    <property type="match status" value="1"/>
</dbReference>
<evidence type="ECO:0000256" key="5">
    <source>
        <dbReference type="ARBA" id="ARBA00023315"/>
    </source>
</evidence>
<dbReference type="InterPro" id="IPR004167">
    <property type="entry name" value="PSBD"/>
</dbReference>
<proteinExistence type="inferred from homology"/>
<dbReference type="EC" id="2.3.1.-" evidence="6"/>